<dbReference type="InterPro" id="IPR018727">
    <property type="entry name" value="DUF2267"/>
</dbReference>
<comment type="caution">
    <text evidence="1">The sequence shown here is derived from an EMBL/GenBank/DDBJ whole genome shotgun (WGS) entry which is preliminary data.</text>
</comment>
<gene>
    <name evidence="1" type="ORF">GCM10017577_74160</name>
</gene>
<organism evidence="1 2">
    <name type="scientific">Pseudonocardia halophobica</name>
    <dbReference type="NCBI Taxonomy" id="29401"/>
    <lineage>
        <taxon>Bacteria</taxon>
        <taxon>Bacillati</taxon>
        <taxon>Actinomycetota</taxon>
        <taxon>Actinomycetes</taxon>
        <taxon>Pseudonocardiales</taxon>
        <taxon>Pseudonocardiaceae</taxon>
        <taxon>Pseudonocardia</taxon>
    </lineage>
</organism>
<sequence length="125" mass="13683">MQYEEFIESASARTGRPAEIAESLTHATLRVLAERLTGGEARDLASQLPKELQPDLIPPTQEAQPLEAQDFVRRVAEQARVDEGEARKAVAAVLTTTRESVSHGEWEDVASQMGRELDVLMAGAQ</sequence>
<dbReference type="Gene3D" id="1.10.490.110">
    <property type="entry name" value="Uncharacterized conserved protein DUF2267"/>
    <property type="match status" value="1"/>
</dbReference>
<proteinExistence type="predicted"/>
<dbReference type="Proteomes" id="UP001143463">
    <property type="component" value="Unassembled WGS sequence"/>
</dbReference>
<dbReference type="Pfam" id="PF10025">
    <property type="entry name" value="DUF2267"/>
    <property type="match status" value="1"/>
</dbReference>
<reference evidence="1" key="2">
    <citation type="submission" date="2023-01" db="EMBL/GenBank/DDBJ databases">
        <authorList>
            <person name="Sun Q."/>
            <person name="Evtushenko L."/>
        </authorList>
    </citation>
    <scope>NUCLEOTIDE SEQUENCE</scope>
    <source>
        <strain evidence="1">VKM Ac-1069</strain>
    </source>
</reference>
<dbReference type="EMBL" id="BSFQ01000086">
    <property type="protein sequence ID" value="GLL16256.1"/>
    <property type="molecule type" value="Genomic_DNA"/>
</dbReference>
<evidence type="ECO:0000313" key="2">
    <source>
        <dbReference type="Proteomes" id="UP001143463"/>
    </source>
</evidence>
<reference evidence="1" key="1">
    <citation type="journal article" date="2014" name="Int. J. Syst. Evol. Microbiol.">
        <title>Complete genome sequence of Corynebacterium casei LMG S-19264T (=DSM 44701T), isolated from a smear-ripened cheese.</title>
        <authorList>
            <consortium name="US DOE Joint Genome Institute (JGI-PGF)"/>
            <person name="Walter F."/>
            <person name="Albersmeier A."/>
            <person name="Kalinowski J."/>
            <person name="Ruckert C."/>
        </authorList>
    </citation>
    <scope>NUCLEOTIDE SEQUENCE</scope>
    <source>
        <strain evidence="1">VKM Ac-1069</strain>
    </source>
</reference>
<dbReference type="InterPro" id="IPR038282">
    <property type="entry name" value="DUF2267_sf"/>
</dbReference>
<name>A0A9W6P1U9_9PSEU</name>
<protein>
    <recommendedName>
        <fullName evidence="3">DUF2267 domain-containing protein</fullName>
    </recommendedName>
</protein>
<dbReference type="RefSeq" id="WP_271214989.1">
    <property type="nucleotide sequence ID" value="NZ_BSFQ01000086.1"/>
</dbReference>
<accession>A0A9W6P1U9</accession>
<keyword evidence="2" id="KW-1185">Reference proteome</keyword>
<dbReference type="AlphaFoldDB" id="A0A9W6P1U9"/>
<evidence type="ECO:0008006" key="3">
    <source>
        <dbReference type="Google" id="ProtNLM"/>
    </source>
</evidence>
<evidence type="ECO:0000313" key="1">
    <source>
        <dbReference type="EMBL" id="GLL16256.1"/>
    </source>
</evidence>